<evidence type="ECO:0000256" key="3">
    <source>
        <dbReference type="PIRSR" id="PIRSR001434-2"/>
    </source>
</evidence>
<dbReference type="PANTHER" id="PTHR11808:SF80">
    <property type="entry name" value="CYSTATHIONINE GAMMA-LYASE"/>
    <property type="match status" value="1"/>
</dbReference>
<comment type="cofactor">
    <cofactor evidence="1 4">
        <name>pyridoxal 5'-phosphate</name>
        <dbReference type="ChEBI" id="CHEBI:597326"/>
    </cofactor>
</comment>
<evidence type="ECO:0008006" key="7">
    <source>
        <dbReference type="Google" id="ProtNLM"/>
    </source>
</evidence>
<comment type="caution">
    <text evidence="5">The sequence shown here is derived from an EMBL/GenBank/DDBJ whole genome shotgun (WGS) entry which is preliminary data.</text>
</comment>
<dbReference type="GO" id="GO:0030170">
    <property type="term" value="F:pyridoxal phosphate binding"/>
    <property type="evidence" value="ECO:0007669"/>
    <property type="project" value="InterPro"/>
</dbReference>
<dbReference type="InterPro" id="IPR015424">
    <property type="entry name" value="PyrdxlP-dep_Trfase"/>
</dbReference>
<name>A0A967EYJ7_9PROT</name>
<dbReference type="Pfam" id="PF01053">
    <property type="entry name" value="Cys_Met_Meta_PP"/>
    <property type="match status" value="1"/>
</dbReference>
<dbReference type="InterPro" id="IPR015422">
    <property type="entry name" value="PyrdxlP-dep_Trfase_small"/>
</dbReference>
<evidence type="ECO:0000256" key="1">
    <source>
        <dbReference type="ARBA" id="ARBA00001933"/>
    </source>
</evidence>
<dbReference type="Gene3D" id="3.90.1150.10">
    <property type="entry name" value="Aspartate Aminotransferase, domain 1"/>
    <property type="match status" value="1"/>
</dbReference>
<dbReference type="Proteomes" id="UP000761264">
    <property type="component" value="Unassembled WGS sequence"/>
</dbReference>
<gene>
    <name evidence="5" type="ORF">HBA54_14475</name>
</gene>
<organism evidence="5 6">
    <name type="scientific">Pelagibius litoralis</name>
    <dbReference type="NCBI Taxonomy" id="374515"/>
    <lineage>
        <taxon>Bacteria</taxon>
        <taxon>Pseudomonadati</taxon>
        <taxon>Pseudomonadota</taxon>
        <taxon>Alphaproteobacteria</taxon>
        <taxon>Rhodospirillales</taxon>
        <taxon>Rhodovibrionaceae</taxon>
        <taxon>Pelagibius</taxon>
    </lineage>
</organism>
<evidence type="ECO:0000256" key="4">
    <source>
        <dbReference type="RuleBase" id="RU362118"/>
    </source>
</evidence>
<dbReference type="EMBL" id="JAAQPH010000010">
    <property type="protein sequence ID" value="NIA69806.1"/>
    <property type="molecule type" value="Genomic_DNA"/>
</dbReference>
<dbReference type="SUPFAM" id="SSF53383">
    <property type="entry name" value="PLP-dependent transferases"/>
    <property type="match status" value="1"/>
</dbReference>
<comment type="similarity">
    <text evidence="4">Belongs to the trans-sulfuration enzymes family.</text>
</comment>
<dbReference type="InterPro" id="IPR015421">
    <property type="entry name" value="PyrdxlP-dep_Trfase_major"/>
</dbReference>
<dbReference type="GO" id="GO:0005737">
    <property type="term" value="C:cytoplasm"/>
    <property type="evidence" value="ECO:0007669"/>
    <property type="project" value="TreeGrafter"/>
</dbReference>
<keyword evidence="6" id="KW-1185">Reference proteome</keyword>
<dbReference type="PIRSF" id="PIRSF001434">
    <property type="entry name" value="CGS"/>
    <property type="match status" value="1"/>
</dbReference>
<dbReference type="GO" id="GO:0019346">
    <property type="term" value="P:transsulfuration"/>
    <property type="evidence" value="ECO:0007669"/>
    <property type="project" value="InterPro"/>
</dbReference>
<feature type="modified residue" description="N6-(pyridoxal phosphate)lysine" evidence="3">
    <location>
        <position position="172"/>
    </location>
</feature>
<evidence type="ECO:0000256" key="2">
    <source>
        <dbReference type="ARBA" id="ARBA00022898"/>
    </source>
</evidence>
<proteinExistence type="inferred from homology"/>
<accession>A0A967EYJ7</accession>
<dbReference type="InterPro" id="IPR000277">
    <property type="entry name" value="Cys/Met-Metab_PyrdxlP-dep_enz"/>
</dbReference>
<evidence type="ECO:0000313" key="6">
    <source>
        <dbReference type="Proteomes" id="UP000761264"/>
    </source>
</evidence>
<dbReference type="AlphaFoldDB" id="A0A967EYJ7"/>
<sequence>MFDSYEQLEARFTGESDRAVYSRVDNPTVREFERLMARIEGADVSAAFASGMAAVTAAVFSQVRPGDRIACVRGVYPDTYRLFERVMKPFGVAVSYHPVEAFENDPELLRGVRLAYLESPVSITFDLLDLDKTVAHARRHGAVTAIDNSWATPIHQRPIAHGVDLVIHSASKYISGHSDVVAGVVSGSAAAMQPVIDTQVPLFGAKMAPLDAWLLIRGLRTLDARMERHARSTETLVARLEDHPLVDRVHFARAGAVRSLKGNSGLFSIELNAAVSVRAFCNALTLFRLSVSWGGFESLVFPAAIGKVQKAEGNSMAEFGVPDNLVRLSIGLENAEDLWSDLVSALQQGAAA</sequence>
<dbReference type="GO" id="GO:0016846">
    <property type="term" value="F:carbon-sulfur lyase activity"/>
    <property type="evidence" value="ECO:0007669"/>
    <property type="project" value="TreeGrafter"/>
</dbReference>
<dbReference type="PANTHER" id="PTHR11808">
    <property type="entry name" value="TRANS-SULFURATION ENZYME FAMILY MEMBER"/>
    <property type="match status" value="1"/>
</dbReference>
<protein>
    <recommendedName>
        <fullName evidence="7">Cystathionine beta-lyase/cystathionine gamma-synthase</fullName>
    </recommendedName>
</protein>
<dbReference type="FunFam" id="3.40.640.10:FF:000046">
    <property type="entry name" value="Cystathionine gamma-lyase"/>
    <property type="match status" value="1"/>
</dbReference>
<evidence type="ECO:0000313" key="5">
    <source>
        <dbReference type="EMBL" id="NIA69806.1"/>
    </source>
</evidence>
<keyword evidence="2 3" id="KW-0663">Pyridoxal phosphate</keyword>
<dbReference type="Gene3D" id="3.40.640.10">
    <property type="entry name" value="Type I PLP-dependent aspartate aminotransferase-like (Major domain)"/>
    <property type="match status" value="1"/>
</dbReference>
<reference evidence="5" key="1">
    <citation type="submission" date="2020-03" db="EMBL/GenBank/DDBJ databases">
        <title>Genome of Pelagibius litoralis DSM 21314T.</title>
        <authorList>
            <person name="Wang G."/>
        </authorList>
    </citation>
    <scope>NUCLEOTIDE SEQUENCE</scope>
    <source>
        <strain evidence="5">DSM 21314</strain>
    </source>
</reference>